<gene>
    <name evidence="3" type="primary">gnl_1</name>
    <name evidence="3" type="ORF">LMG28138_01487</name>
</gene>
<dbReference type="Proteomes" id="UP000494115">
    <property type="component" value="Unassembled WGS sequence"/>
</dbReference>
<proteinExistence type="predicted"/>
<evidence type="ECO:0000259" key="2">
    <source>
        <dbReference type="Pfam" id="PF08450"/>
    </source>
</evidence>
<feature type="domain" description="SMP-30/Gluconolactonase/LRE-like region" evidence="2">
    <location>
        <begin position="32"/>
        <end position="287"/>
    </location>
</feature>
<evidence type="ECO:0000256" key="1">
    <source>
        <dbReference type="ARBA" id="ARBA00022801"/>
    </source>
</evidence>
<dbReference type="SUPFAM" id="SSF63829">
    <property type="entry name" value="Calcium-dependent phosphotriesterase"/>
    <property type="match status" value="1"/>
</dbReference>
<dbReference type="AlphaFoldDB" id="A0A6S7AZ64"/>
<keyword evidence="4" id="KW-1185">Reference proteome</keyword>
<evidence type="ECO:0000313" key="3">
    <source>
        <dbReference type="EMBL" id="CAB3782731.1"/>
    </source>
</evidence>
<dbReference type="InterPro" id="IPR011042">
    <property type="entry name" value="6-blade_b-propeller_TolB-like"/>
</dbReference>
<sequence>MNPKDYEVHDRRFRTLIQPNAFLEKLDGGSMWAEGVVYFPAGDFLVWSDIPRNRMMRWAPGMGVGVFRANSNFSNGNTRDRQGRMVSCEHGTRRVTRTEHDGSIVVVASHYEGRSLNSPNDVIVHSDGSVWFSDPDYGILSDYEGYRADSEIGACNVYRVSPDTGKVELAANGFVKPNGLAFSPDESKLYIADSGASHVEDGPHHIRVFDVGTNGRLSNDRVFVDIEPGIPDGLRLDEFGNVWTSAEDGVHCYSPKGELLGKILISEPVANLTFGGLHRNRLFIAASTSLYSLYVGVRGAAT</sequence>
<keyword evidence="1 3" id="KW-0378">Hydrolase</keyword>
<dbReference type="Pfam" id="PF08450">
    <property type="entry name" value="SGL"/>
    <property type="match status" value="1"/>
</dbReference>
<evidence type="ECO:0000313" key="4">
    <source>
        <dbReference type="Proteomes" id="UP000494115"/>
    </source>
</evidence>
<dbReference type="EC" id="3.1.1.17" evidence="3"/>
<dbReference type="RefSeq" id="WP_175104114.1">
    <property type="nucleotide sequence ID" value="NZ_CADIKM010000005.1"/>
</dbReference>
<organism evidence="3 4">
    <name type="scientific">Pararobbsia alpina</name>
    <dbReference type="NCBI Taxonomy" id="621374"/>
    <lineage>
        <taxon>Bacteria</taxon>
        <taxon>Pseudomonadati</taxon>
        <taxon>Pseudomonadota</taxon>
        <taxon>Betaproteobacteria</taxon>
        <taxon>Burkholderiales</taxon>
        <taxon>Burkholderiaceae</taxon>
        <taxon>Pararobbsia</taxon>
    </lineage>
</organism>
<dbReference type="PANTHER" id="PTHR47572:SF4">
    <property type="entry name" value="LACTONASE DRP35"/>
    <property type="match status" value="1"/>
</dbReference>
<dbReference type="Gene3D" id="2.120.10.30">
    <property type="entry name" value="TolB, C-terminal domain"/>
    <property type="match status" value="1"/>
</dbReference>
<name>A0A6S7AZ64_9BURK</name>
<dbReference type="EMBL" id="CADIKM010000005">
    <property type="protein sequence ID" value="CAB3782731.1"/>
    <property type="molecule type" value="Genomic_DNA"/>
</dbReference>
<dbReference type="GO" id="GO:0004341">
    <property type="term" value="F:gluconolactonase activity"/>
    <property type="evidence" value="ECO:0007669"/>
    <property type="project" value="UniProtKB-EC"/>
</dbReference>
<accession>A0A6S7AZ64</accession>
<dbReference type="InterPro" id="IPR013658">
    <property type="entry name" value="SGL"/>
</dbReference>
<reference evidence="3 4" key="1">
    <citation type="submission" date="2020-04" db="EMBL/GenBank/DDBJ databases">
        <authorList>
            <person name="De Canck E."/>
        </authorList>
    </citation>
    <scope>NUCLEOTIDE SEQUENCE [LARGE SCALE GENOMIC DNA]</scope>
    <source>
        <strain evidence="3 4">LMG 28138</strain>
    </source>
</reference>
<dbReference type="PANTHER" id="PTHR47572">
    <property type="entry name" value="LIPOPROTEIN-RELATED"/>
    <property type="match status" value="1"/>
</dbReference>
<protein>
    <submittedName>
        <fullName evidence="3">Gluconolactonase</fullName>
        <ecNumber evidence="3">3.1.1.17</ecNumber>
    </submittedName>
</protein>
<dbReference type="InterPro" id="IPR051262">
    <property type="entry name" value="SMP-30/CGR1_Lactonase"/>
</dbReference>